<evidence type="ECO:0000256" key="19">
    <source>
        <dbReference type="ARBA" id="ARBA00071250"/>
    </source>
</evidence>
<evidence type="ECO:0000256" key="4">
    <source>
        <dbReference type="ARBA" id="ARBA00022692"/>
    </source>
</evidence>
<evidence type="ECO:0000256" key="6">
    <source>
        <dbReference type="ARBA" id="ARBA00022989"/>
    </source>
</evidence>
<dbReference type="Proteomes" id="UP000005408">
    <property type="component" value="Unassembled WGS sequence"/>
</dbReference>
<evidence type="ECO:0000256" key="14">
    <source>
        <dbReference type="ARBA" id="ARBA00023214"/>
    </source>
</evidence>
<dbReference type="GO" id="GO:0045211">
    <property type="term" value="C:postsynaptic membrane"/>
    <property type="evidence" value="ECO:0007669"/>
    <property type="project" value="UniProtKB-SubCell"/>
</dbReference>
<comment type="similarity">
    <text evidence="1">Belongs to the ligand-gated ion channel (TC 1.A.9) family. Gamma-aminobutyric acid receptor (TC 1.A.9.5) subfamily.</text>
</comment>
<evidence type="ECO:0000313" key="24">
    <source>
        <dbReference type="Proteomes" id="UP000005408"/>
    </source>
</evidence>
<keyword evidence="11" id="KW-0675">Receptor</keyword>
<evidence type="ECO:0000256" key="18">
    <source>
        <dbReference type="ARBA" id="ARBA00034104"/>
    </source>
</evidence>
<dbReference type="CDD" id="cd18991">
    <property type="entry name" value="LGIC_ECD_GlyR"/>
    <property type="match status" value="1"/>
</dbReference>
<keyword evidence="8 20" id="KW-0406">Ion transport</keyword>
<keyword evidence="10" id="KW-1015">Disulfide bond</keyword>
<evidence type="ECO:0000256" key="2">
    <source>
        <dbReference type="ARBA" id="ARBA00022448"/>
    </source>
</evidence>
<dbReference type="CDD" id="cd19049">
    <property type="entry name" value="LGIC_TM_anion"/>
    <property type="match status" value="1"/>
</dbReference>
<evidence type="ECO:0000256" key="11">
    <source>
        <dbReference type="ARBA" id="ARBA00023170"/>
    </source>
</evidence>
<evidence type="ECO:0000256" key="12">
    <source>
        <dbReference type="ARBA" id="ARBA00023173"/>
    </source>
</evidence>
<dbReference type="AlphaFoldDB" id="A0A8W8KW62"/>
<evidence type="ECO:0000256" key="15">
    <source>
        <dbReference type="ARBA" id="ARBA00023257"/>
    </source>
</evidence>
<keyword evidence="24" id="KW-1185">Reference proteome</keyword>
<dbReference type="InterPro" id="IPR006201">
    <property type="entry name" value="Neur_channel"/>
</dbReference>
<feature type="domain" description="Neurotransmitter-gated ion-channel ligand-binding" evidence="21">
    <location>
        <begin position="79"/>
        <end position="262"/>
    </location>
</feature>
<feature type="transmembrane region" description="Helical" evidence="20">
    <location>
        <begin position="424"/>
        <end position="444"/>
    </location>
</feature>
<dbReference type="Pfam" id="PF02932">
    <property type="entry name" value="Neur_chan_memb"/>
    <property type="match status" value="1"/>
</dbReference>
<dbReference type="GO" id="GO:0034707">
    <property type="term" value="C:chloride channel complex"/>
    <property type="evidence" value="ECO:0007669"/>
    <property type="project" value="UniProtKB-KW"/>
</dbReference>
<dbReference type="SUPFAM" id="SSF63712">
    <property type="entry name" value="Nicotinic receptor ligand binding domain-like"/>
    <property type="match status" value="1"/>
</dbReference>
<dbReference type="PANTHER" id="PTHR18945">
    <property type="entry name" value="NEUROTRANSMITTER GATED ION CHANNEL"/>
    <property type="match status" value="1"/>
</dbReference>
<dbReference type="GO" id="GO:0004888">
    <property type="term" value="F:transmembrane signaling receptor activity"/>
    <property type="evidence" value="ECO:0007669"/>
    <property type="project" value="InterPro"/>
</dbReference>
<keyword evidence="4 20" id="KW-0812">Transmembrane</keyword>
<dbReference type="InterPro" id="IPR036734">
    <property type="entry name" value="Neur_chan_lig-bd_sf"/>
</dbReference>
<comment type="caution">
    <text evidence="20">Lacks conserved residue(s) required for the propagation of feature annotation.</text>
</comment>
<dbReference type="GO" id="GO:0005254">
    <property type="term" value="F:chloride channel activity"/>
    <property type="evidence" value="ECO:0007669"/>
    <property type="project" value="UniProtKB-KW"/>
</dbReference>
<dbReference type="EnsemblMetazoa" id="G25545.8">
    <property type="protein sequence ID" value="G25545.8:cds"/>
    <property type="gene ID" value="G25545"/>
</dbReference>
<dbReference type="Gene3D" id="1.20.58.390">
    <property type="entry name" value="Neurotransmitter-gated ion-channel transmembrane domain"/>
    <property type="match status" value="1"/>
</dbReference>
<evidence type="ECO:0000259" key="22">
    <source>
        <dbReference type="Pfam" id="PF02932"/>
    </source>
</evidence>
<keyword evidence="15" id="KW-0628">Postsynaptic cell membrane</keyword>
<protein>
    <recommendedName>
        <fullName evidence="19">Gamma-aminobutyric acid receptor subunit beta</fullName>
    </recommendedName>
</protein>
<dbReference type="InterPro" id="IPR006202">
    <property type="entry name" value="Neur_chan_lig-bd"/>
</dbReference>
<evidence type="ECO:0000256" key="3">
    <source>
        <dbReference type="ARBA" id="ARBA00022475"/>
    </source>
</evidence>
<evidence type="ECO:0000256" key="17">
    <source>
        <dbReference type="ARBA" id="ARBA00023303"/>
    </source>
</evidence>
<feature type="transmembrane region" description="Helical" evidence="20">
    <location>
        <begin position="285"/>
        <end position="309"/>
    </location>
</feature>
<evidence type="ECO:0000256" key="10">
    <source>
        <dbReference type="ARBA" id="ARBA00023157"/>
    </source>
</evidence>
<keyword evidence="13" id="KW-0325">Glycoprotein</keyword>
<dbReference type="InterPro" id="IPR018000">
    <property type="entry name" value="Neurotransmitter_ion_chnl_CS"/>
</dbReference>
<keyword evidence="14" id="KW-0868">Chloride</keyword>
<dbReference type="FunFam" id="2.70.170.10:FF:000021">
    <property type="entry name" value="Gamma-aminobutyric acid receptor isoform 3b"/>
    <property type="match status" value="1"/>
</dbReference>
<keyword evidence="9 20" id="KW-0472">Membrane</keyword>
<feature type="domain" description="Neurotransmitter-gated ion-channel transmembrane" evidence="22">
    <location>
        <begin position="292"/>
        <end position="380"/>
    </location>
</feature>
<keyword evidence="16" id="KW-1071">Ligand-gated ion channel</keyword>
<keyword evidence="2 20" id="KW-0813">Transport</keyword>
<evidence type="ECO:0000256" key="20">
    <source>
        <dbReference type="RuleBase" id="RU000687"/>
    </source>
</evidence>
<dbReference type="InterPro" id="IPR036719">
    <property type="entry name" value="Neuro-gated_channel_TM_sf"/>
</dbReference>
<reference evidence="23" key="1">
    <citation type="submission" date="2022-08" db="UniProtKB">
        <authorList>
            <consortium name="EnsemblMetazoa"/>
        </authorList>
    </citation>
    <scope>IDENTIFICATION</scope>
    <source>
        <strain evidence="23">05x7-T-G4-1.051#20</strain>
    </source>
</reference>
<dbReference type="InterPro" id="IPR038050">
    <property type="entry name" value="Neuro_actylchol_rec"/>
</dbReference>
<accession>A0A8W8KW62</accession>
<sequence>MRQCAIARVLCSELIPTPFTIDTKEFEMVRLIACLGLGAFLGAVVRPTYGDITVFSNARSVGIYFLCMVTMGYAENAREKILTEIFNGYDGKIPPNYDNDTPVKSSVQFYIIGIDSINEATMDFSMSFFVRQRWVDNRLNYTPTLNMSRLELDTKRMSNVWVPDLYFVNEKKADVHHVTVPNKLMHIYPDGLVVYSMRVTAVFSCTMDLQKYPLDDQKCYIVLESYGYSTETLVMRWHPNPVEKADNLQLPQFELQNITDYICDVTYAGVTYTCLKLELFLHRNLGYYIIQVYIPSFLIVILSWVSFWLNVDSTPARISLGLLTVLTMTTQSQGAKASLPRVSYIKAIDIWMSTCLLFVFAALIEFAYVNVLARVDQRKVNSVTSKLNEAKEDEEEKKQNQESWCFTKLEDKERARMLDKISRAIFPAVFLVFNIIYWLVYVFWEPSPAA</sequence>
<dbReference type="PRINTS" id="PR00253">
    <property type="entry name" value="GABAARECEPTR"/>
</dbReference>
<evidence type="ECO:0000256" key="9">
    <source>
        <dbReference type="ARBA" id="ARBA00023136"/>
    </source>
</evidence>
<dbReference type="SUPFAM" id="SSF90112">
    <property type="entry name" value="Neurotransmitter-gated ion-channel transmembrane pore"/>
    <property type="match status" value="1"/>
</dbReference>
<keyword evidence="12" id="KW-0869">Chloride channel</keyword>
<keyword evidence="17 20" id="KW-0407">Ion channel</keyword>
<evidence type="ECO:0000256" key="16">
    <source>
        <dbReference type="ARBA" id="ARBA00023286"/>
    </source>
</evidence>
<dbReference type="NCBIfam" id="TIGR00860">
    <property type="entry name" value="LIC"/>
    <property type="match status" value="1"/>
</dbReference>
<organism evidence="23 24">
    <name type="scientific">Magallana gigas</name>
    <name type="common">Pacific oyster</name>
    <name type="synonym">Crassostrea gigas</name>
    <dbReference type="NCBI Taxonomy" id="29159"/>
    <lineage>
        <taxon>Eukaryota</taxon>
        <taxon>Metazoa</taxon>
        <taxon>Spiralia</taxon>
        <taxon>Lophotrochozoa</taxon>
        <taxon>Mollusca</taxon>
        <taxon>Bivalvia</taxon>
        <taxon>Autobranchia</taxon>
        <taxon>Pteriomorphia</taxon>
        <taxon>Ostreida</taxon>
        <taxon>Ostreoidea</taxon>
        <taxon>Ostreidae</taxon>
        <taxon>Magallana</taxon>
    </lineage>
</organism>
<dbReference type="InterPro" id="IPR006029">
    <property type="entry name" value="Neurotrans-gated_channel_TM"/>
</dbReference>
<evidence type="ECO:0000256" key="13">
    <source>
        <dbReference type="ARBA" id="ARBA00023180"/>
    </source>
</evidence>
<evidence type="ECO:0000259" key="21">
    <source>
        <dbReference type="Pfam" id="PF02931"/>
    </source>
</evidence>
<dbReference type="InterPro" id="IPR006028">
    <property type="entry name" value="GABAA/Glycine_rcpt"/>
</dbReference>
<feature type="transmembrane region" description="Helical" evidence="20">
    <location>
        <begin position="350"/>
        <end position="369"/>
    </location>
</feature>
<keyword evidence="7" id="KW-0770">Synapse</keyword>
<dbReference type="FunFam" id="1.20.58.390:FF:000067">
    <property type="entry name" value="Glycine receptor subunit alpha-2"/>
    <property type="match status" value="1"/>
</dbReference>
<dbReference type="GO" id="GO:0005230">
    <property type="term" value="F:extracellular ligand-gated monoatomic ion channel activity"/>
    <property type="evidence" value="ECO:0007669"/>
    <property type="project" value="InterPro"/>
</dbReference>
<proteinExistence type="inferred from homology"/>
<name>A0A8W8KW62_MAGGI</name>
<dbReference type="PRINTS" id="PR00252">
    <property type="entry name" value="NRIONCHANNEL"/>
</dbReference>
<evidence type="ECO:0000256" key="1">
    <source>
        <dbReference type="ARBA" id="ARBA00010180"/>
    </source>
</evidence>
<dbReference type="PROSITE" id="PS00236">
    <property type="entry name" value="NEUROTR_ION_CHANNEL"/>
    <property type="match status" value="1"/>
</dbReference>
<evidence type="ECO:0000256" key="5">
    <source>
        <dbReference type="ARBA" id="ARBA00022729"/>
    </source>
</evidence>
<keyword evidence="3" id="KW-1003">Cell membrane</keyword>
<evidence type="ECO:0000313" key="23">
    <source>
        <dbReference type="EnsemblMetazoa" id="G25545.8:cds"/>
    </source>
</evidence>
<evidence type="ECO:0000256" key="7">
    <source>
        <dbReference type="ARBA" id="ARBA00023018"/>
    </source>
</evidence>
<dbReference type="Pfam" id="PF02931">
    <property type="entry name" value="Neur_chan_LBD"/>
    <property type="match status" value="1"/>
</dbReference>
<keyword evidence="6 20" id="KW-1133">Transmembrane helix</keyword>
<keyword evidence="5" id="KW-0732">Signal</keyword>
<dbReference type="Gene3D" id="2.70.170.10">
    <property type="entry name" value="Neurotransmitter-gated ion-channel ligand-binding domain"/>
    <property type="match status" value="1"/>
</dbReference>
<comment type="subcellular location">
    <subcellularLocation>
        <location evidence="18">Postsynaptic cell membrane</location>
        <topology evidence="18">Multi-pass membrane protein</topology>
    </subcellularLocation>
</comment>
<evidence type="ECO:0000256" key="8">
    <source>
        <dbReference type="ARBA" id="ARBA00023065"/>
    </source>
</evidence>